<evidence type="ECO:0000256" key="6">
    <source>
        <dbReference type="ARBA" id="ARBA00022989"/>
    </source>
</evidence>
<feature type="transmembrane region" description="Helical" evidence="8">
    <location>
        <begin position="31"/>
        <end position="57"/>
    </location>
</feature>
<evidence type="ECO:0000256" key="8">
    <source>
        <dbReference type="SAM" id="Phobius"/>
    </source>
</evidence>
<reference evidence="9 10" key="1">
    <citation type="submission" date="2011-05" db="EMBL/GenBank/DDBJ databases">
        <title>Whole genome sequence of Microlunatus phosphovorus NM-1.</title>
        <authorList>
            <person name="Hosoyama A."/>
            <person name="Sasaki K."/>
            <person name="Harada T."/>
            <person name="Igarashi R."/>
            <person name="Kawakoshi A."/>
            <person name="Sasagawa M."/>
            <person name="Fukada J."/>
            <person name="Nakamura S."/>
            <person name="Katano Y."/>
            <person name="Hanada S."/>
            <person name="Kamagata Y."/>
            <person name="Nakamura N."/>
            <person name="Yamazaki S."/>
            <person name="Fujita N."/>
        </authorList>
    </citation>
    <scope>NUCLEOTIDE SEQUENCE [LARGE SCALE GENOMIC DNA]</scope>
    <source>
        <strain evidence="10">ATCC 700054 / DSM 10555 / JCM 9379 / NBRC 101784 / NCIMB 13414 / VKM Ac-1990 / NM-1</strain>
    </source>
</reference>
<dbReference type="CDD" id="cd06550">
    <property type="entry name" value="TM_ABC_iron-siderophores_like"/>
    <property type="match status" value="1"/>
</dbReference>
<dbReference type="HOGENOM" id="CLU_013016_0_1_11"/>
<dbReference type="SUPFAM" id="SSF81345">
    <property type="entry name" value="ABC transporter involved in vitamin B12 uptake, BtuC"/>
    <property type="match status" value="1"/>
</dbReference>
<comment type="subcellular location">
    <subcellularLocation>
        <location evidence="1">Cell membrane</location>
        <topology evidence="1">Multi-pass membrane protein</topology>
    </subcellularLocation>
</comment>
<evidence type="ECO:0000256" key="5">
    <source>
        <dbReference type="ARBA" id="ARBA00022692"/>
    </source>
</evidence>
<proteinExistence type="inferred from homology"/>
<keyword evidence="6 8" id="KW-1133">Transmembrane helix</keyword>
<accession>F5XH69</accession>
<dbReference type="eggNOG" id="COG0609">
    <property type="taxonomic scope" value="Bacteria"/>
</dbReference>
<name>F5XH69_MICPN</name>
<evidence type="ECO:0000256" key="3">
    <source>
        <dbReference type="ARBA" id="ARBA00022448"/>
    </source>
</evidence>
<dbReference type="FunFam" id="1.10.3470.10:FF:000001">
    <property type="entry name" value="Vitamin B12 ABC transporter permease BtuC"/>
    <property type="match status" value="1"/>
</dbReference>
<dbReference type="OrthoDB" id="9782305at2"/>
<dbReference type="GO" id="GO:0005886">
    <property type="term" value="C:plasma membrane"/>
    <property type="evidence" value="ECO:0007669"/>
    <property type="project" value="UniProtKB-SubCell"/>
</dbReference>
<gene>
    <name evidence="9" type="ordered locus">MLP_50630</name>
</gene>
<sequence>MPGVGLSSPSFAPAGARTAGNGRRQRSAAALAALPVLIGLLATAIVVSIGVGAVAVAPGTTIGVIGHRLGFWGQGGWTTVEEVIVWDYRVPRVLLAALVGGLLALVGAVLQAVVRNPLADPWVLGVSSGAGLGAVALVLASGTAVAGVPLAGGAAAGSALATTALFVLARRQGRLTPVRLVLAGVALSYLFSAGTSYLVLTSDANKVFGILYFLLGSVAEADRTDLLLPAIALLLGALHVLGRARALDALMTGDETAVALGVSADRVRGEMLLTTSVLTGVAVAVSGGIGFVGLVVPHITRMVVGAGHRRLLPTAVAGGAVFLVLADTVARTVAAPLELPIGVVTALVGAPFFLWLMRRDGAARRGGVDSR</sequence>
<feature type="transmembrane region" description="Helical" evidence="8">
    <location>
        <begin position="339"/>
        <end position="357"/>
    </location>
</feature>
<feature type="transmembrane region" description="Helical" evidence="8">
    <location>
        <begin position="93"/>
        <end position="114"/>
    </location>
</feature>
<evidence type="ECO:0000256" key="1">
    <source>
        <dbReference type="ARBA" id="ARBA00004651"/>
    </source>
</evidence>
<keyword evidence="10" id="KW-1185">Reference proteome</keyword>
<feature type="transmembrane region" description="Helical" evidence="8">
    <location>
        <begin position="146"/>
        <end position="168"/>
    </location>
</feature>
<dbReference type="STRING" id="1032480.MLP_50630"/>
<evidence type="ECO:0000313" key="10">
    <source>
        <dbReference type="Proteomes" id="UP000007947"/>
    </source>
</evidence>
<dbReference type="Proteomes" id="UP000007947">
    <property type="component" value="Chromosome"/>
</dbReference>
<keyword evidence="3" id="KW-0813">Transport</keyword>
<dbReference type="EMBL" id="AP012204">
    <property type="protein sequence ID" value="BAK38077.1"/>
    <property type="molecule type" value="Genomic_DNA"/>
</dbReference>
<dbReference type="InterPro" id="IPR000522">
    <property type="entry name" value="ABC_transptr_permease_BtuC"/>
</dbReference>
<evidence type="ECO:0000313" key="9">
    <source>
        <dbReference type="EMBL" id="BAK38077.1"/>
    </source>
</evidence>
<dbReference type="AlphaFoldDB" id="F5XH69"/>
<dbReference type="GO" id="GO:0033214">
    <property type="term" value="P:siderophore-iron import into cell"/>
    <property type="evidence" value="ECO:0007669"/>
    <property type="project" value="TreeGrafter"/>
</dbReference>
<evidence type="ECO:0000256" key="7">
    <source>
        <dbReference type="ARBA" id="ARBA00023136"/>
    </source>
</evidence>
<feature type="transmembrane region" description="Helical" evidence="8">
    <location>
        <begin position="311"/>
        <end position="333"/>
    </location>
</feature>
<comment type="similarity">
    <text evidence="2">Belongs to the binding-protein-dependent transport system permease family. FecCD subfamily.</text>
</comment>
<dbReference type="Gene3D" id="1.10.3470.10">
    <property type="entry name" value="ABC transporter involved in vitamin B12 uptake, BtuC"/>
    <property type="match status" value="1"/>
</dbReference>
<keyword evidence="7 8" id="KW-0472">Membrane</keyword>
<organism evidence="9 10">
    <name type="scientific">Microlunatus phosphovorus (strain ATCC 700054 / DSM 10555 / JCM 9379 / NBRC 101784 / NCIMB 13414 / VKM Ac-1990 / NM-1)</name>
    <dbReference type="NCBI Taxonomy" id="1032480"/>
    <lineage>
        <taxon>Bacteria</taxon>
        <taxon>Bacillati</taxon>
        <taxon>Actinomycetota</taxon>
        <taxon>Actinomycetes</taxon>
        <taxon>Propionibacteriales</taxon>
        <taxon>Propionibacteriaceae</taxon>
        <taxon>Microlunatus</taxon>
    </lineage>
</organism>
<dbReference type="InterPro" id="IPR037294">
    <property type="entry name" value="ABC_BtuC-like"/>
</dbReference>
<dbReference type="Pfam" id="PF01032">
    <property type="entry name" value="FecCD"/>
    <property type="match status" value="1"/>
</dbReference>
<evidence type="ECO:0000256" key="4">
    <source>
        <dbReference type="ARBA" id="ARBA00022475"/>
    </source>
</evidence>
<feature type="transmembrane region" description="Helical" evidence="8">
    <location>
        <begin position="277"/>
        <end position="299"/>
    </location>
</feature>
<dbReference type="KEGG" id="mph:MLP_50630"/>
<feature type="transmembrane region" description="Helical" evidence="8">
    <location>
        <begin position="121"/>
        <end position="140"/>
    </location>
</feature>
<dbReference type="PANTHER" id="PTHR30472:SF67">
    <property type="entry name" value="PERMEASE OF ABC TRANSPORTER-RELATED"/>
    <property type="match status" value="1"/>
</dbReference>
<evidence type="ECO:0000256" key="2">
    <source>
        <dbReference type="ARBA" id="ARBA00007935"/>
    </source>
</evidence>
<dbReference type="PANTHER" id="PTHR30472">
    <property type="entry name" value="FERRIC ENTEROBACTIN TRANSPORT SYSTEM PERMEASE PROTEIN"/>
    <property type="match status" value="1"/>
</dbReference>
<feature type="transmembrane region" description="Helical" evidence="8">
    <location>
        <begin position="180"/>
        <end position="200"/>
    </location>
</feature>
<protein>
    <submittedName>
        <fullName evidence="9">Putative ABC transporter permease protein</fullName>
    </submittedName>
</protein>
<dbReference type="GO" id="GO:0022857">
    <property type="term" value="F:transmembrane transporter activity"/>
    <property type="evidence" value="ECO:0007669"/>
    <property type="project" value="InterPro"/>
</dbReference>
<keyword evidence="4" id="KW-1003">Cell membrane</keyword>
<keyword evidence="5 8" id="KW-0812">Transmembrane</keyword>